<dbReference type="InParanoid" id="Q5KNU3"/>
<dbReference type="STRING" id="214684.Q5KNU3"/>
<dbReference type="OrthoDB" id="1716625at2759"/>
<accession>Q5KNU3</accession>
<dbReference type="KEGG" id="cne:CNA05310"/>
<feature type="compositionally biased region" description="Polar residues" evidence="1">
    <location>
        <begin position="50"/>
        <end position="74"/>
    </location>
</feature>
<name>Q5KNU3_CRYD1</name>
<evidence type="ECO:0000256" key="1">
    <source>
        <dbReference type="SAM" id="MobiDB-lite"/>
    </source>
</evidence>
<gene>
    <name evidence="3" type="ordered locus">CNA05310</name>
</gene>
<dbReference type="Pfam" id="PF00621">
    <property type="entry name" value="RhoGEF"/>
    <property type="match status" value="1"/>
</dbReference>
<feature type="compositionally biased region" description="Polar residues" evidence="1">
    <location>
        <begin position="1328"/>
        <end position="1339"/>
    </location>
</feature>
<dbReference type="PROSITE" id="PS50010">
    <property type="entry name" value="DH_2"/>
    <property type="match status" value="1"/>
</dbReference>
<dbReference type="PANTHER" id="PTHR45818">
    <property type="entry name" value="PROTEIN VAV"/>
    <property type="match status" value="1"/>
</dbReference>
<dbReference type="EMBL" id="AE017341">
    <property type="protein sequence ID" value="AAW41381.2"/>
    <property type="molecule type" value="Genomic_DNA"/>
</dbReference>
<dbReference type="SUPFAM" id="SSF50729">
    <property type="entry name" value="PH domain-like"/>
    <property type="match status" value="1"/>
</dbReference>
<keyword evidence="4" id="KW-1185">Reference proteome</keyword>
<evidence type="ECO:0000259" key="2">
    <source>
        <dbReference type="PROSITE" id="PS50010"/>
    </source>
</evidence>
<feature type="region of interest" description="Disordered" evidence="1">
    <location>
        <begin position="1279"/>
        <end position="1359"/>
    </location>
</feature>
<dbReference type="SUPFAM" id="SSF48065">
    <property type="entry name" value="DBL homology domain (DH-domain)"/>
    <property type="match status" value="1"/>
</dbReference>
<feature type="compositionally biased region" description="Low complexity" evidence="1">
    <location>
        <begin position="885"/>
        <end position="899"/>
    </location>
</feature>
<dbReference type="HOGENOM" id="CLU_257313_0_0_1"/>
<dbReference type="GO" id="GO:0007264">
    <property type="term" value="P:small GTPase-mediated signal transduction"/>
    <property type="evidence" value="ECO:0000318"/>
    <property type="project" value="GO_Central"/>
</dbReference>
<dbReference type="InterPro" id="IPR000219">
    <property type="entry name" value="DH_dom"/>
</dbReference>
<evidence type="ECO:0000313" key="3">
    <source>
        <dbReference type="EMBL" id="AAW41381.2"/>
    </source>
</evidence>
<dbReference type="GO" id="GO:0005085">
    <property type="term" value="F:guanyl-nucleotide exchange factor activity"/>
    <property type="evidence" value="ECO:0000318"/>
    <property type="project" value="GO_Central"/>
</dbReference>
<feature type="region of interest" description="Disordered" evidence="1">
    <location>
        <begin position="870"/>
        <end position="906"/>
    </location>
</feature>
<dbReference type="GO" id="GO:0005737">
    <property type="term" value="C:cytoplasm"/>
    <property type="evidence" value="ECO:0000318"/>
    <property type="project" value="GO_Central"/>
</dbReference>
<feature type="compositionally biased region" description="Low complexity" evidence="1">
    <location>
        <begin position="291"/>
        <end position="311"/>
    </location>
</feature>
<dbReference type="Gene3D" id="2.30.29.30">
    <property type="entry name" value="Pleckstrin-homology domain (PH domain)/Phosphotyrosine-binding domain (PTB)"/>
    <property type="match status" value="1"/>
</dbReference>
<dbReference type="InterPro" id="IPR035899">
    <property type="entry name" value="DBL_dom_sf"/>
</dbReference>
<feature type="compositionally biased region" description="Polar residues" evidence="1">
    <location>
        <begin position="1300"/>
        <end position="1315"/>
    </location>
</feature>
<feature type="compositionally biased region" description="Basic and acidic residues" evidence="1">
    <location>
        <begin position="361"/>
        <end position="376"/>
    </location>
</feature>
<dbReference type="Gene3D" id="1.20.900.10">
    <property type="entry name" value="Dbl homology (DH) domain"/>
    <property type="match status" value="1"/>
</dbReference>
<dbReference type="RefSeq" id="XP_024512073.1">
    <property type="nucleotide sequence ID" value="XM_024656303.1"/>
</dbReference>
<protein>
    <recommendedName>
        <fullName evidence="2">DH domain-containing protein</fullName>
    </recommendedName>
</protein>
<dbReference type="eggNOG" id="ENOG502S1A1">
    <property type="taxonomic scope" value="Eukaryota"/>
</dbReference>
<feature type="compositionally biased region" description="Basic and acidic residues" evidence="1">
    <location>
        <begin position="226"/>
        <end position="241"/>
    </location>
</feature>
<dbReference type="Proteomes" id="UP000002149">
    <property type="component" value="Chromosome 1"/>
</dbReference>
<feature type="compositionally biased region" description="Basic and acidic residues" evidence="1">
    <location>
        <begin position="1011"/>
        <end position="1031"/>
    </location>
</feature>
<feature type="domain" description="DH" evidence="2">
    <location>
        <begin position="404"/>
        <end position="654"/>
    </location>
</feature>
<feature type="compositionally biased region" description="Low complexity" evidence="1">
    <location>
        <begin position="94"/>
        <end position="106"/>
    </location>
</feature>
<organism evidence="3 4">
    <name type="scientific">Cryptococcus deneoformans (strain JEC21 / ATCC MYA-565)</name>
    <name type="common">Cryptococcus neoformans var. neoformans serotype D</name>
    <dbReference type="NCBI Taxonomy" id="214684"/>
    <lineage>
        <taxon>Eukaryota</taxon>
        <taxon>Fungi</taxon>
        <taxon>Dikarya</taxon>
        <taxon>Basidiomycota</taxon>
        <taxon>Agaricomycotina</taxon>
        <taxon>Tremellomycetes</taxon>
        <taxon>Tremellales</taxon>
        <taxon>Cryptococcaceae</taxon>
        <taxon>Cryptococcus</taxon>
        <taxon>Cryptococcus neoformans species complex</taxon>
    </lineage>
</organism>
<dbReference type="VEuPathDB" id="FungiDB:CNA05310"/>
<feature type="region of interest" description="Disordered" evidence="1">
    <location>
        <begin position="278"/>
        <end position="376"/>
    </location>
</feature>
<feature type="region of interest" description="Disordered" evidence="1">
    <location>
        <begin position="1056"/>
        <end position="1131"/>
    </location>
</feature>
<dbReference type="PANTHER" id="PTHR45818:SF3">
    <property type="entry name" value="PROTEIN VAV"/>
    <property type="match status" value="1"/>
</dbReference>
<feature type="compositionally biased region" description="Polar residues" evidence="1">
    <location>
        <begin position="324"/>
        <end position="333"/>
    </location>
</feature>
<evidence type="ECO:0000313" key="4">
    <source>
        <dbReference type="Proteomes" id="UP000002149"/>
    </source>
</evidence>
<proteinExistence type="predicted"/>
<feature type="region of interest" description="Disordered" evidence="1">
    <location>
        <begin position="16"/>
        <end position="262"/>
    </location>
</feature>
<sequence>MDPIIVLSHHIIAVPSLDTIPQSEVPSPQPCESPPSEPLTPSKPLPHPQRPTQLFTPADAVQNSTLVSSVSGTFQPKAGRYSSQPPSRSRPRSRSGSGRSTPSIRRNVPPIHIPPSTPEDPLFSAYPDNGDTPTHLKGKLKTSLLPPTPNKNLFERGSYVPMSRSSSSPSAKQNRWSDRISAPATSPSCQPRRRRSSSTPPQFSDHAEEVKTVGPSRRPFNAGGFRLDKVPSRRGSRERQSQGDNEELYNIGQSSSSYTAEAPTKSIPLEAIKISCLGFSPDDGVDGENQSSALTYLSGSSSPKRLSPHSSCIGSPARQDDQSLENYTSTSASGELFSPMSLTHTHPLSSASTSLSRSAKSGKEGKGDKEKEEGNKDIALVAVKQQRSAQWKENQVERRNRLQKRKHALLELVETTVSHTDHLRSLATIYLPQAAIIPSLSNTFTRALLPKAVELLDFNERLQNDMIKVLKEEGVGYKEGGIKRKSEGDVFETRTEKETGDEIIEMETDLSERLDKAIKQIVKLCLDAEAGFAQYKDYCVESIGTSNLWSKISSRAEIQTFEKRCQFLNNNRHHYGLQELLEAGDLSPIPASYQSRLQFADYLHIPVQRLGQFPLLIQRIMGTSSDTPGVSSEKLSEEEWLNQAKNLKSYLGELYVVMKTLGDVADAARGAREKKIATDTVIDRIEPHSQVTKSFLKSLGTTYLIGALDVMYQQASPVPPMHHAKVKPLAAFLFKGYLILAKVKKNKTYEVKHYLPLSLFDIVDVEAGPLGFAIRLRVVDTIFDLGASCDAEKVHWQRGILDAREECDVSPFDLPSSVSLRQARSRRASMDLEQRTPLVVTRTTSANSPTTKRHTITSMAIVEGEIEAGLPFAGHSPGHNSHPATPSRSPIRSSFSSTPDRNKPDLIFRKPSQAARDFVVNGLADVFSSELSMARMSIGFKKSTIREESRQAVVNPPALRRKMSVLDIKPSQNIAFSGEVRGSIIERRKHSQRASLPSKFLPEELLVKEPAELSRDKGQGKKVEEKDEDRGFGPFRNASEFGSLGRESCETFVRSNSTASLTGTKKPHVKRSSSFNPLSDEGVLKFMSKKDKGKGRAVTLDQHRDIEREQERDPVSHPWRRQHDTKQKTTNSYNSNIANYLTMRNKSPPASVVLSPTYEQNSFARVIEDEADDDAIVISPVGAEPTETPTPPSVPRPVDDLTPIASRSGRHASLPEYSIPLPHSQLPSSSFGFSFFGSSHGSSYNSAVQQDKQEKQSMRSVQTLQKSLRRSMSFMSLKKPSTTSLFELEEESKDSKGAEASTSSPDLRSAPTSSAPAVVGGELAIDTTELSGSRSSVPDTPTRRRSIRGIWSSFTPMNG</sequence>
<feature type="compositionally biased region" description="Pro residues" evidence="1">
    <location>
        <begin position="27"/>
        <end position="49"/>
    </location>
</feature>
<feature type="compositionally biased region" description="Low complexity" evidence="1">
    <location>
        <begin position="341"/>
        <end position="359"/>
    </location>
</feature>
<dbReference type="GeneID" id="3253677"/>
<accession>Q55ZH8</accession>
<dbReference type="InterPro" id="IPR011993">
    <property type="entry name" value="PH-like_dom_sf"/>
</dbReference>
<feature type="region of interest" description="Disordered" evidence="1">
    <location>
        <begin position="1011"/>
        <end position="1040"/>
    </location>
</feature>
<feature type="region of interest" description="Disordered" evidence="1">
    <location>
        <begin position="1242"/>
        <end position="1264"/>
    </location>
</feature>
<reference evidence="3 4" key="1">
    <citation type="journal article" date="2005" name="Science">
        <title>The genome of the basidiomycetous yeast and human pathogen Cryptococcus neoformans.</title>
        <authorList>
            <person name="Loftus B.J."/>
            <person name="Fung E."/>
            <person name="Roncaglia P."/>
            <person name="Rowley D."/>
            <person name="Amedeo P."/>
            <person name="Bruno D."/>
            <person name="Vamathevan J."/>
            <person name="Miranda M."/>
            <person name="Anderson I.J."/>
            <person name="Fraser J.A."/>
            <person name="Allen J.E."/>
            <person name="Bosdet I.E."/>
            <person name="Brent M.R."/>
            <person name="Chiu R."/>
            <person name="Doering T.L."/>
            <person name="Donlin M.J."/>
            <person name="D'Souza C.A."/>
            <person name="Fox D.S."/>
            <person name="Grinberg V."/>
            <person name="Fu J."/>
            <person name="Fukushima M."/>
            <person name="Haas B.J."/>
            <person name="Huang J.C."/>
            <person name="Janbon G."/>
            <person name="Jones S.J."/>
            <person name="Koo H.L."/>
            <person name="Krzywinski M.I."/>
            <person name="Kwon-Chung J.K."/>
            <person name="Lengeler K.B."/>
            <person name="Maiti R."/>
            <person name="Marra M.A."/>
            <person name="Marra R.E."/>
            <person name="Mathewson C.A."/>
            <person name="Mitchell T.G."/>
            <person name="Pertea M."/>
            <person name="Riggs F.R."/>
            <person name="Salzberg S.L."/>
            <person name="Schein J.E."/>
            <person name="Shvartsbeyn A."/>
            <person name="Shin H."/>
            <person name="Shumway M."/>
            <person name="Specht C.A."/>
            <person name="Suh B.B."/>
            <person name="Tenney A."/>
            <person name="Utterback T.R."/>
            <person name="Wickes B.L."/>
            <person name="Wortman J.R."/>
            <person name="Wye N.H."/>
            <person name="Kronstad J.W."/>
            <person name="Lodge J.K."/>
            <person name="Heitman J."/>
            <person name="Davis R.W."/>
            <person name="Fraser C.M."/>
            <person name="Hyman R.W."/>
        </authorList>
    </citation>
    <scope>NUCLEOTIDE SEQUENCE [LARGE SCALE GENOMIC DNA]</scope>
    <source>
        <strain evidence="4">JEC21 / ATCC MYA-565</strain>
    </source>
</reference>
<feature type="compositionally biased region" description="Basic and acidic residues" evidence="1">
    <location>
        <begin position="1101"/>
        <end position="1127"/>
    </location>
</feature>
<dbReference type="PaxDb" id="214684-Q5KNU3"/>